<dbReference type="PANTHER" id="PTHR36945:SF1">
    <property type="entry name" value="ZINC FINGER PROTEIN C02F5.12-RELATED"/>
    <property type="match status" value="1"/>
</dbReference>
<feature type="region of interest" description="Disordered" evidence="1">
    <location>
        <begin position="1"/>
        <end position="45"/>
    </location>
</feature>
<comment type="caution">
    <text evidence="2">The sequence shown here is derived from an EMBL/GenBank/DDBJ whole genome shotgun (WGS) entry which is preliminary data.</text>
</comment>
<name>A0A368FWA7_ANCCA</name>
<organism evidence="2 3">
    <name type="scientific">Ancylostoma caninum</name>
    <name type="common">Dog hookworm</name>
    <dbReference type="NCBI Taxonomy" id="29170"/>
    <lineage>
        <taxon>Eukaryota</taxon>
        <taxon>Metazoa</taxon>
        <taxon>Ecdysozoa</taxon>
        <taxon>Nematoda</taxon>
        <taxon>Chromadorea</taxon>
        <taxon>Rhabditida</taxon>
        <taxon>Rhabditina</taxon>
        <taxon>Rhabditomorpha</taxon>
        <taxon>Strongyloidea</taxon>
        <taxon>Ancylostomatidae</taxon>
        <taxon>Ancylostomatinae</taxon>
        <taxon>Ancylostoma</taxon>
    </lineage>
</organism>
<accession>A0A368FWA7</accession>
<evidence type="ECO:0000256" key="1">
    <source>
        <dbReference type="SAM" id="MobiDB-lite"/>
    </source>
</evidence>
<dbReference type="Proteomes" id="UP000252519">
    <property type="component" value="Unassembled WGS sequence"/>
</dbReference>
<keyword evidence="3" id="KW-1185">Reference proteome</keyword>
<dbReference type="OrthoDB" id="5865697at2759"/>
<dbReference type="PANTHER" id="PTHR36945">
    <property type="entry name" value="HIGH INCIDENCE OF MALES (INCREASED X CHROMOSOME LOSS)-RELATED-RELATED"/>
    <property type="match status" value="1"/>
</dbReference>
<reference evidence="2 3" key="1">
    <citation type="submission" date="2014-10" db="EMBL/GenBank/DDBJ databases">
        <title>Draft genome of the hookworm Ancylostoma caninum.</title>
        <authorList>
            <person name="Mitreva M."/>
        </authorList>
    </citation>
    <scope>NUCLEOTIDE SEQUENCE [LARGE SCALE GENOMIC DNA]</scope>
    <source>
        <strain evidence="2 3">Baltimore</strain>
    </source>
</reference>
<dbReference type="InterPro" id="IPR053360">
    <property type="entry name" value="Zinc_finger_domain"/>
</dbReference>
<dbReference type="EMBL" id="JOJR01000766">
    <property type="protein sequence ID" value="RCN34567.1"/>
    <property type="molecule type" value="Genomic_DNA"/>
</dbReference>
<dbReference type="AlphaFoldDB" id="A0A368FWA7"/>
<dbReference type="Gene3D" id="3.30.160.60">
    <property type="entry name" value="Classic Zinc Finger"/>
    <property type="match status" value="1"/>
</dbReference>
<evidence type="ECO:0000313" key="3">
    <source>
        <dbReference type="Proteomes" id="UP000252519"/>
    </source>
</evidence>
<protein>
    <recommendedName>
        <fullName evidence="4">C2H2-type domain-containing protein</fullName>
    </recommendedName>
</protein>
<evidence type="ECO:0008006" key="4">
    <source>
        <dbReference type="Google" id="ProtNLM"/>
    </source>
</evidence>
<proteinExistence type="predicted"/>
<sequence>MKATNTRKRKSSSSNNENRTEKKDGAGNMLERRVDEAYHKRSSTEVEERTKSFECQMKGCGQKIQWRPRYGKDRILNHVRTHWGKPTKKCKLCDFKATHARKVLSHHKVAHASEKYEMAEPLERKEDLEQLELLWRECFPAWFA</sequence>
<evidence type="ECO:0000313" key="2">
    <source>
        <dbReference type="EMBL" id="RCN34567.1"/>
    </source>
</evidence>
<feature type="compositionally biased region" description="Basic and acidic residues" evidence="1">
    <location>
        <begin position="18"/>
        <end position="45"/>
    </location>
</feature>
<gene>
    <name evidence="2" type="ORF">ANCCAN_19591</name>
</gene>
<feature type="compositionally biased region" description="Basic residues" evidence="1">
    <location>
        <begin position="1"/>
        <end position="11"/>
    </location>
</feature>